<name>A0A1N7PIL7_9BACT</name>
<evidence type="ECO:0000313" key="1">
    <source>
        <dbReference type="EMBL" id="SIT10418.1"/>
    </source>
</evidence>
<evidence type="ECO:0000313" key="2">
    <source>
        <dbReference type="Proteomes" id="UP000186026"/>
    </source>
</evidence>
<protein>
    <submittedName>
        <fullName evidence="1">Uncharacterized protein</fullName>
    </submittedName>
</protein>
<dbReference type="AlphaFoldDB" id="A0A1N7PIL7"/>
<sequence length="72" mass="8379">MFIPVLEFILRDSISKNLIRLKRGRKAINCAIEQLARCRNVYDIPSFPSHLFQSHGMFYSELVSSQSLNHQL</sequence>
<dbReference type="Proteomes" id="UP000186026">
    <property type="component" value="Unassembled WGS sequence"/>
</dbReference>
<dbReference type="STRING" id="529505.SAMN05421761_11691"/>
<accession>A0A1N7PIL7</accession>
<gene>
    <name evidence="1" type="ORF">SAMN05421761_11691</name>
</gene>
<reference evidence="2" key="1">
    <citation type="submission" date="2017-01" db="EMBL/GenBank/DDBJ databases">
        <authorList>
            <person name="Varghese N."/>
            <person name="Submissions S."/>
        </authorList>
    </citation>
    <scope>NUCLEOTIDE SEQUENCE [LARGE SCALE GENOMIC DNA]</scope>
    <source>
        <strain evidence="2">DSM 46698</strain>
    </source>
</reference>
<keyword evidence="2" id="KW-1185">Reference proteome</keyword>
<organism evidence="1 2">
    <name type="scientific">Belliella pelovolcani</name>
    <dbReference type="NCBI Taxonomy" id="529505"/>
    <lineage>
        <taxon>Bacteria</taxon>
        <taxon>Pseudomonadati</taxon>
        <taxon>Bacteroidota</taxon>
        <taxon>Cytophagia</taxon>
        <taxon>Cytophagales</taxon>
        <taxon>Cyclobacteriaceae</taxon>
        <taxon>Belliella</taxon>
    </lineage>
</organism>
<dbReference type="EMBL" id="FTOP01000016">
    <property type="protein sequence ID" value="SIT10418.1"/>
    <property type="molecule type" value="Genomic_DNA"/>
</dbReference>
<proteinExistence type="predicted"/>